<gene>
    <name evidence="2" type="ORF">UFOVP1131_45</name>
    <name evidence="3" type="ORF">UFOVP1245_17</name>
    <name evidence="4" type="ORF">UFOVP1582_37</name>
    <name evidence="1" type="ORF">UFOVP966_59</name>
</gene>
<dbReference type="InterPro" id="IPR035198">
    <property type="entry name" value="SU10_MCP"/>
</dbReference>
<dbReference type="EMBL" id="LR796919">
    <property type="protein sequence ID" value="CAB4174580.1"/>
    <property type="molecule type" value="Genomic_DNA"/>
</dbReference>
<protein>
    <submittedName>
        <fullName evidence="3">Uncharacterized protein</fullName>
    </submittedName>
</protein>
<dbReference type="Pfam" id="PF17236">
    <property type="entry name" value="SU10_MCP"/>
    <property type="match status" value="1"/>
</dbReference>
<evidence type="ECO:0000313" key="4">
    <source>
        <dbReference type="EMBL" id="CAB5231193.1"/>
    </source>
</evidence>
<evidence type="ECO:0000313" key="2">
    <source>
        <dbReference type="EMBL" id="CAB4184898.1"/>
    </source>
</evidence>
<organism evidence="3">
    <name type="scientific">uncultured Caudovirales phage</name>
    <dbReference type="NCBI Taxonomy" id="2100421"/>
    <lineage>
        <taxon>Viruses</taxon>
        <taxon>Duplodnaviria</taxon>
        <taxon>Heunggongvirae</taxon>
        <taxon>Uroviricota</taxon>
        <taxon>Caudoviricetes</taxon>
        <taxon>Peduoviridae</taxon>
        <taxon>Maltschvirus</taxon>
        <taxon>Maltschvirus maltsch</taxon>
    </lineage>
</organism>
<dbReference type="EMBL" id="LR797185">
    <property type="protein sequence ID" value="CAB4192356.1"/>
    <property type="molecule type" value="Genomic_DNA"/>
</dbReference>
<sequence>MSELNEKLQEVQKGLDDLGAAPHLVGRVADESIDVAEAYATQRELRKKFSKMNRTELGEMLDIQATREGGKQASSDVLNRLAVANPNIAKLLDSTGGTALIRQDLEPILYALFVKKFPFFERIRKEPANGLVHAFNQQSAFGDAVFQTETGTVTDDVNTYARQTTNVAVLATRRGITLKSQFAITQGGAPGQQGLSTELEGGVTAIAKKLQKTLFQGNADTTASAGTATELGAYDANGFTGLRKLLGAAAATAQIVNKGTAAYLATINDNVASILNAGGNPSAILCTPADYAGLVNELTNLVRYNAPAQTAQTAGATFGSVVTAAGELPILAVPGDSIGGYTASSVNYRDMYVVDESVWSMPYLGSDSITTLEIPVGTNGSLSRLYIMYCMYGLASKAPQFNGKIRVTTA</sequence>
<name>A0A6J5RD04_9CAUD</name>
<dbReference type="EMBL" id="LR798428">
    <property type="protein sequence ID" value="CAB5231193.1"/>
    <property type="molecule type" value="Genomic_DNA"/>
</dbReference>
<evidence type="ECO:0000313" key="1">
    <source>
        <dbReference type="EMBL" id="CAB4174580.1"/>
    </source>
</evidence>
<proteinExistence type="predicted"/>
<evidence type="ECO:0000313" key="3">
    <source>
        <dbReference type="EMBL" id="CAB4192356.1"/>
    </source>
</evidence>
<accession>A0A6J5RD04</accession>
<reference evidence="3" key="1">
    <citation type="submission" date="2020-05" db="EMBL/GenBank/DDBJ databases">
        <authorList>
            <person name="Chiriac C."/>
            <person name="Salcher M."/>
            <person name="Ghai R."/>
            <person name="Kavagutti S V."/>
        </authorList>
    </citation>
    <scope>NUCLEOTIDE SEQUENCE</scope>
</reference>
<dbReference type="EMBL" id="LR797071">
    <property type="protein sequence ID" value="CAB4184898.1"/>
    <property type="molecule type" value="Genomic_DNA"/>
</dbReference>